<comment type="caution">
    <text evidence="6">The sequence shown here is derived from an EMBL/GenBank/DDBJ whole genome shotgun (WGS) entry which is preliminary data.</text>
</comment>
<dbReference type="AlphaFoldDB" id="A0A0G0G6Q6"/>
<feature type="transmembrane region" description="Helical" evidence="4">
    <location>
        <begin position="6"/>
        <end position="33"/>
    </location>
</feature>
<dbReference type="GO" id="GO:0032259">
    <property type="term" value="P:methylation"/>
    <property type="evidence" value="ECO:0007669"/>
    <property type="project" value="UniProtKB-KW"/>
</dbReference>
<evidence type="ECO:0000256" key="3">
    <source>
        <dbReference type="ARBA" id="ARBA00022691"/>
    </source>
</evidence>
<keyword evidence="4" id="KW-0472">Membrane</keyword>
<dbReference type="PANTHER" id="PTHR13610">
    <property type="entry name" value="METHYLTRANSFERASE DOMAIN-CONTAINING PROTEIN"/>
    <property type="match status" value="1"/>
</dbReference>
<keyword evidence="4" id="KW-0812">Transmembrane</keyword>
<keyword evidence="1 6" id="KW-0489">Methyltransferase</keyword>
<gene>
    <name evidence="6" type="ORF">US40_C0006G0044</name>
</gene>
<dbReference type="PANTHER" id="PTHR13610:SF9">
    <property type="entry name" value="FI06469P"/>
    <property type="match status" value="1"/>
</dbReference>
<keyword evidence="4" id="KW-1133">Transmembrane helix</keyword>
<evidence type="ECO:0000256" key="4">
    <source>
        <dbReference type="SAM" id="Phobius"/>
    </source>
</evidence>
<feature type="domain" description="DOT1" evidence="5">
    <location>
        <begin position="38"/>
        <end position="88"/>
    </location>
</feature>
<keyword evidence="2 6" id="KW-0808">Transferase</keyword>
<evidence type="ECO:0000313" key="6">
    <source>
        <dbReference type="EMBL" id="KKQ25727.1"/>
    </source>
</evidence>
<dbReference type="EMBL" id="LBSV01000006">
    <property type="protein sequence ID" value="KKQ25727.1"/>
    <property type="molecule type" value="Genomic_DNA"/>
</dbReference>
<dbReference type="InterPro" id="IPR029063">
    <property type="entry name" value="SAM-dependent_MTases_sf"/>
</dbReference>
<reference evidence="6 7" key="1">
    <citation type="journal article" date="2015" name="Nature">
        <title>rRNA introns, odd ribosomes, and small enigmatic genomes across a large radiation of phyla.</title>
        <authorList>
            <person name="Brown C.T."/>
            <person name="Hug L.A."/>
            <person name="Thomas B.C."/>
            <person name="Sharon I."/>
            <person name="Castelle C.J."/>
            <person name="Singh A."/>
            <person name="Wilkins M.J."/>
            <person name="Williams K.H."/>
            <person name="Banfield J.F."/>
        </authorList>
    </citation>
    <scope>NUCLEOTIDE SEQUENCE [LARGE SCALE GENOMIC DNA]</scope>
</reference>
<dbReference type="InterPro" id="IPR025789">
    <property type="entry name" value="DOT1_dom"/>
</dbReference>
<dbReference type="GO" id="GO:0031151">
    <property type="term" value="F:histone H3K79 methyltransferase activity"/>
    <property type="evidence" value="ECO:0007669"/>
    <property type="project" value="InterPro"/>
</dbReference>
<dbReference type="Proteomes" id="UP000034917">
    <property type="component" value="Unassembled WGS sequence"/>
</dbReference>
<dbReference type="Pfam" id="PF08123">
    <property type="entry name" value="DOT1"/>
    <property type="match status" value="1"/>
</dbReference>
<dbReference type="SUPFAM" id="SSF53335">
    <property type="entry name" value="S-adenosyl-L-methionine-dependent methyltransferases"/>
    <property type="match status" value="1"/>
</dbReference>
<keyword evidence="3" id="KW-0949">S-adenosyl-L-methionine</keyword>
<organism evidence="6 7">
    <name type="scientific">Candidatus Roizmanbacteria bacterium GW2011_GWC2_37_13</name>
    <dbReference type="NCBI Taxonomy" id="1618486"/>
    <lineage>
        <taxon>Bacteria</taxon>
        <taxon>Candidatus Roizmaniibacteriota</taxon>
    </lineage>
</organism>
<evidence type="ECO:0000259" key="5">
    <source>
        <dbReference type="Pfam" id="PF08123"/>
    </source>
</evidence>
<protein>
    <submittedName>
        <fullName evidence="6">Methyltransferase type 12</fullName>
    </submittedName>
</protein>
<accession>A0A0G0G6Q6</accession>
<evidence type="ECO:0000313" key="7">
    <source>
        <dbReference type="Proteomes" id="UP000034917"/>
    </source>
</evidence>
<sequence>MLYLILYLILILSLLLFLMLMSIYTLSLIYSSIMGSPYVATRKKRIEEILKEVELKKGKLFIELGSGDGRIVRTAVRKYGVKGVGVDINPLLIFWAKILGANNIKFKTENIFDSDLKQADYVYLFLMPKLIEKLALKMNKELKKRTVVISHGFPVKGWEKRLFKKLEKLPFSTYYYRIN</sequence>
<evidence type="ECO:0000256" key="1">
    <source>
        <dbReference type="ARBA" id="ARBA00022603"/>
    </source>
</evidence>
<proteinExistence type="predicted"/>
<dbReference type="Gene3D" id="3.40.50.150">
    <property type="entry name" value="Vaccinia Virus protein VP39"/>
    <property type="match status" value="1"/>
</dbReference>
<dbReference type="InterPro" id="IPR026170">
    <property type="entry name" value="FAM173A/B"/>
</dbReference>
<evidence type="ECO:0000256" key="2">
    <source>
        <dbReference type="ARBA" id="ARBA00022679"/>
    </source>
</evidence>
<dbReference type="CDD" id="cd02440">
    <property type="entry name" value="AdoMet_MTases"/>
    <property type="match status" value="1"/>
</dbReference>
<name>A0A0G0G6Q6_9BACT</name>